<name>A0ABV3Z988_9BACT</name>
<dbReference type="RefSeq" id="WP_369327429.1">
    <property type="nucleotide sequence ID" value="NZ_JAULBC010000001.1"/>
</dbReference>
<gene>
    <name evidence="1" type="ORF">QTN47_00960</name>
</gene>
<comment type="caution">
    <text evidence="1">The sequence shown here is derived from an EMBL/GenBank/DDBJ whole genome shotgun (WGS) entry which is preliminary data.</text>
</comment>
<sequence length="59" mass="6693">MTAIFILSWLLLSYIYTSRASNAQLLQENCNGESANSSDSNYGNFLFHESLFPIKTTLR</sequence>
<protein>
    <submittedName>
        <fullName evidence="1">Uncharacterized protein</fullName>
    </submittedName>
</protein>
<dbReference type="Proteomes" id="UP001560573">
    <property type="component" value="Unassembled WGS sequence"/>
</dbReference>
<accession>A0ABV3Z988</accession>
<dbReference type="EMBL" id="JAULBC010000001">
    <property type="protein sequence ID" value="MEX6686040.1"/>
    <property type="molecule type" value="Genomic_DNA"/>
</dbReference>
<proteinExistence type="predicted"/>
<evidence type="ECO:0000313" key="2">
    <source>
        <dbReference type="Proteomes" id="UP001560573"/>
    </source>
</evidence>
<reference evidence="1 2" key="1">
    <citation type="submission" date="2023-07" db="EMBL/GenBank/DDBJ databases">
        <authorList>
            <person name="Lian W.-H."/>
        </authorList>
    </citation>
    <scope>NUCLEOTIDE SEQUENCE [LARGE SCALE GENOMIC DNA]</scope>
    <source>
        <strain evidence="1 2">SYSU DXS3180</strain>
    </source>
</reference>
<evidence type="ECO:0000313" key="1">
    <source>
        <dbReference type="EMBL" id="MEX6686040.1"/>
    </source>
</evidence>
<organism evidence="1 2">
    <name type="scientific">Danxiaibacter flavus</name>
    <dbReference type="NCBI Taxonomy" id="3049108"/>
    <lineage>
        <taxon>Bacteria</taxon>
        <taxon>Pseudomonadati</taxon>
        <taxon>Bacteroidota</taxon>
        <taxon>Chitinophagia</taxon>
        <taxon>Chitinophagales</taxon>
        <taxon>Chitinophagaceae</taxon>
        <taxon>Danxiaibacter</taxon>
    </lineage>
</organism>
<keyword evidence="2" id="KW-1185">Reference proteome</keyword>